<evidence type="ECO:0000313" key="3">
    <source>
        <dbReference type="Proteomes" id="UP001328107"/>
    </source>
</evidence>
<keyword evidence="3" id="KW-1185">Reference proteome</keyword>
<dbReference type="Pfam" id="PF05063">
    <property type="entry name" value="MT-A70"/>
    <property type="match status" value="1"/>
</dbReference>
<dbReference type="PROSITE" id="PS51143">
    <property type="entry name" value="MT_A70"/>
    <property type="match status" value="1"/>
</dbReference>
<dbReference type="SUPFAM" id="SSF53335">
    <property type="entry name" value="S-adenosyl-L-methionine-dependent methyltransferases"/>
    <property type="match status" value="1"/>
</dbReference>
<dbReference type="PANTHER" id="PTHR12829">
    <property type="entry name" value="N6-ADENOSINE-METHYLTRANSFERASE"/>
    <property type="match status" value="1"/>
</dbReference>
<protein>
    <submittedName>
        <fullName evidence="2">Uncharacterized protein</fullName>
    </submittedName>
</protein>
<feature type="non-terminal residue" evidence="2">
    <location>
        <position position="1"/>
    </location>
</feature>
<proteinExistence type="inferred from homology"/>
<organism evidence="2 3">
    <name type="scientific">Pristionchus mayeri</name>
    <dbReference type="NCBI Taxonomy" id="1317129"/>
    <lineage>
        <taxon>Eukaryota</taxon>
        <taxon>Metazoa</taxon>
        <taxon>Ecdysozoa</taxon>
        <taxon>Nematoda</taxon>
        <taxon>Chromadorea</taxon>
        <taxon>Rhabditida</taxon>
        <taxon>Rhabditina</taxon>
        <taxon>Diplogasteromorpha</taxon>
        <taxon>Diplogasteroidea</taxon>
        <taxon>Neodiplogasteridae</taxon>
        <taxon>Pristionchus</taxon>
    </lineage>
</organism>
<comment type="caution">
    <text evidence="2">The sequence shown here is derived from an EMBL/GenBank/DDBJ whole genome shotgun (WGS) entry which is preliminary data.</text>
</comment>
<dbReference type="GO" id="GO:0008168">
    <property type="term" value="F:methyltransferase activity"/>
    <property type="evidence" value="ECO:0007669"/>
    <property type="project" value="InterPro"/>
</dbReference>
<dbReference type="PANTHER" id="PTHR12829:SF4">
    <property type="entry name" value="N(6)-ADENINE-SPECIFIC METHYLTRANSFERASE METTL4"/>
    <property type="match status" value="1"/>
</dbReference>
<evidence type="ECO:0000313" key="2">
    <source>
        <dbReference type="EMBL" id="GMR37219.1"/>
    </source>
</evidence>
<evidence type="ECO:0000256" key="1">
    <source>
        <dbReference type="PROSITE-ProRule" id="PRU00489"/>
    </source>
</evidence>
<gene>
    <name evidence="2" type="ORF">PMAYCL1PPCAC_07414</name>
</gene>
<comment type="similarity">
    <text evidence="1">Belongs to the MT-A70-like family.</text>
</comment>
<dbReference type="AlphaFoldDB" id="A0AAN5CCD0"/>
<dbReference type="PROSITE" id="PS00092">
    <property type="entry name" value="N6_MTASE"/>
    <property type="match status" value="1"/>
</dbReference>
<dbReference type="InterPro" id="IPR029063">
    <property type="entry name" value="SAM-dependent_MTases_sf"/>
</dbReference>
<dbReference type="GO" id="GO:0032259">
    <property type="term" value="P:methylation"/>
    <property type="evidence" value="ECO:0007669"/>
    <property type="project" value="InterPro"/>
</dbReference>
<reference evidence="3" key="1">
    <citation type="submission" date="2022-10" db="EMBL/GenBank/DDBJ databases">
        <title>Genome assembly of Pristionchus species.</title>
        <authorList>
            <person name="Yoshida K."/>
            <person name="Sommer R.J."/>
        </authorList>
    </citation>
    <scope>NUCLEOTIDE SEQUENCE [LARGE SCALE GENOMIC DNA]</scope>
    <source>
        <strain evidence="3">RS5460</strain>
    </source>
</reference>
<dbReference type="InterPro" id="IPR002052">
    <property type="entry name" value="DNA_methylase_N6_adenine_CS"/>
</dbReference>
<sequence length="399" mass="45315">YSMELKEEDDEFIIWNEEEYINATYKNLGYHIHPDLFKIHSQFVMDSAFEKHKTRQEKETFDSDEDDSYKGSEEAKRVHLKLFDGSLEDVNTKLATTARNVKKRGRRSGKYSKEISADNNLLARSKSTSAMKATQAMRLPGAATVSSIVSIDNLSLETLSTMSPWFECEGEKGRVVEMRDESGIRSYLVPPGSSFHVGDASQINDYSNLNGVSFDFIVMDPPWMNLSVKRKKMYSMSDDILGAIDIPSIMDPEGVLAMWVTNSPRVHNMVEKQIKAWGLTRIGVWFWLKTTTSGRPSTSFVASSSGKQPYEAVILCVRREMKQKLAEEKKLPRKNLIIASIPMCVHSRKPSIIEIYRQMVSAAVIDRPLEIFARSLYPGCTSIGYEPLLLQNSEFFQKL</sequence>
<dbReference type="Proteomes" id="UP001328107">
    <property type="component" value="Unassembled WGS sequence"/>
</dbReference>
<dbReference type="EMBL" id="BTRK01000002">
    <property type="protein sequence ID" value="GMR37219.1"/>
    <property type="molecule type" value="Genomic_DNA"/>
</dbReference>
<dbReference type="InterPro" id="IPR007757">
    <property type="entry name" value="MT-A70-like"/>
</dbReference>
<dbReference type="GO" id="GO:0005634">
    <property type="term" value="C:nucleus"/>
    <property type="evidence" value="ECO:0007669"/>
    <property type="project" value="TreeGrafter"/>
</dbReference>
<dbReference type="GO" id="GO:0003676">
    <property type="term" value="F:nucleic acid binding"/>
    <property type="evidence" value="ECO:0007669"/>
    <property type="project" value="InterPro"/>
</dbReference>
<name>A0AAN5CCD0_9BILA</name>
<accession>A0AAN5CCD0</accession>